<feature type="region of interest" description="Disordered" evidence="5">
    <location>
        <begin position="159"/>
        <end position="207"/>
    </location>
</feature>
<dbReference type="PANTHER" id="PTHR46494:SF1">
    <property type="entry name" value="CORA FAMILY METAL ION TRANSPORTER (EUROFUNG)"/>
    <property type="match status" value="1"/>
</dbReference>
<feature type="region of interest" description="Disordered" evidence="5">
    <location>
        <begin position="1"/>
        <end position="34"/>
    </location>
</feature>
<sequence>MEPEPEPDLRRRDSRQSDEWVSTASSHSNDSRNEDIRDERNMIYLTDHLGIRYGAEPLLREIYAKYSQSYLDRITKDDYVIKTQGATILPSVWAAVVRPRINLNIEFPQEESDSEVDYRRRPSSRSRTWSPVRLQRDSERVDVRDTDDDIRVVTFEDDSPWVPSVPRRETDLASNSDSSESVTSTSDQDSPTEQADPPEPPREVVAPMDVDGNQLSFQVDTRHVQNLIGFSQDLQDQKNDTQAHSKRKDVDNYRVETFRITKAIIRETQGQNQLQVHVLPGPENPHLEDAVSFTWCHISATQLDFARFRDVCLTMPHTSDQLRKLTSEMLTKVYTEKVKPFDGGMFIEPGTVLRADESDQSDPQSVIFACVPYFSLSTQAKKPPRAENDLFPQRTLMQTFYPYEPVRDRDEEQSYRRFDDTRSENIIHVPNIWFMIMGSSHVVSCGHVPLSKEMTNSMAIIQENIKKLGVQPVADNDLTMIKFSDWGEREFIFPLSTCRSYFQMEAKVRMIGYIFNNKSLDAEIHLQQRSRDSNCSLTPNMWRDITMRNDLLSINLVVAGDKETGQTGSHITAAYSAYDSNRSRPVSVPPFFHWPQHGAGKAVKNDKDATSVDDSSAQQPSRCLEQVGKALMTTILEARTTTNAVDHTFTSTSYYESLPKATYADACADFANLKRRCEAVEKGVPSSTFHENMINGQRTSIVNRSTEFFNLSCMITKLFLSDTDESGVMSKLWGVMIKIQQHVAKLEKYKPRSRESGKDAVPREDDVETTGNSWLIRPMAKPSLLSFPESRPELSKSIAACKTCKRLHSFRSQEDALRHLQRHTNHESESGKRQKATEPDGLQGEQIPAEDVAMDPQAKDWVMASTEFWHEQTNAGALAILTKACTLAKNIMEQAQQLMAGVQNEDGQMSELYTLPKELSEAFRHIIVFFMATERALDDADKAHGHEYRFKDAYERSILPYADRGLDVLERFEAGAMRSLRVARARLCEMASPPQPRRVMEHLSRGPQYICGELMRGLLLKPLEKRETVGDLYREYISRLQFQVNHHPSKRLLRDLNLLQEELQILTSITMQQVTLIKNYIRVLYDGSYQKPTPSRQSMFVDELSLFRSCLESLNLVLEDYEDLIRRCSPLANRTKQSLEINDEDHGKAIMAFTVVTVIFLPLSFATSYFGMNTVDIRDMNQKQGLFWIVAIPLTVVTVGACLLIGYNGDQLRDMISWLYRRAMGKEETGTGGGGISVPRRKRPLHPLGNSSSTLQYSNTVDEAAFAIPRQTLEWGGVAHSGPTWVDADEAWYTERYDAPVTNTRSNFRPVARMQSYAEPISMAPEPSYRIQPYTYKQSIRHANEYVAVPQSRTYDPYTEAMGRARYDYNEEDTYMRGGRHALPRRQAFRAEVPIRKLSARIYETDALKDDEAGGYTWEKKRSHRSHNDNRRTRGERAVETRDESWYR</sequence>
<evidence type="ECO:0000256" key="5">
    <source>
        <dbReference type="SAM" id="MobiDB-lite"/>
    </source>
</evidence>
<feature type="compositionally biased region" description="Polar residues" evidence="5">
    <location>
        <begin position="19"/>
        <end position="28"/>
    </location>
</feature>
<feature type="region of interest" description="Disordered" evidence="5">
    <location>
        <begin position="110"/>
        <end position="141"/>
    </location>
</feature>
<keyword evidence="2 6" id="KW-0812">Transmembrane</keyword>
<dbReference type="Proteomes" id="UP000624244">
    <property type="component" value="Unassembled WGS sequence"/>
</dbReference>
<dbReference type="InterPro" id="IPR002523">
    <property type="entry name" value="MgTranspt_CorA/ZnTranspt_ZntB"/>
</dbReference>
<comment type="subcellular location">
    <subcellularLocation>
        <location evidence="1">Cell membrane</location>
        <topology evidence="1">Multi-pass membrane protein</topology>
    </subcellularLocation>
</comment>
<evidence type="ECO:0000256" key="4">
    <source>
        <dbReference type="ARBA" id="ARBA00023136"/>
    </source>
</evidence>
<comment type="caution">
    <text evidence="7">The sequence shown here is derived from an EMBL/GenBank/DDBJ whole genome shotgun (WGS) entry which is preliminary data.</text>
</comment>
<proteinExistence type="predicted"/>
<dbReference type="GO" id="GO:0050897">
    <property type="term" value="F:cobalt ion binding"/>
    <property type="evidence" value="ECO:0007669"/>
    <property type="project" value="TreeGrafter"/>
</dbReference>
<name>A0A8H5ZBV9_COCSA</name>
<feature type="region of interest" description="Disordered" evidence="5">
    <location>
        <begin position="1418"/>
        <end position="1448"/>
    </location>
</feature>
<feature type="compositionally biased region" description="Basic and acidic residues" evidence="5">
    <location>
        <begin position="820"/>
        <end position="838"/>
    </location>
</feature>
<feature type="compositionally biased region" description="Basic and acidic residues" evidence="5">
    <location>
        <begin position="7"/>
        <end position="18"/>
    </location>
</feature>
<feature type="region of interest" description="Disordered" evidence="5">
    <location>
        <begin position="599"/>
        <end position="619"/>
    </location>
</feature>
<dbReference type="Gene3D" id="1.20.58.340">
    <property type="entry name" value="Magnesium transport protein CorA, transmembrane region"/>
    <property type="match status" value="1"/>
</dbReference>
<dbReference type="GO" id="GO:0015087">
    <property type="term" value="F:cobalt ion transmembrane transporter activity"/>
    <property type="evidence" value="ECO:0007669"/>
    <property type="project" value="TreeGrafter"/>
</dbReference>
<reference evidence="7" key="1">
    <citation type="submission" date="2019-11" db="EMBL/GenBank/DDBJ databases">
        <title>Bipolaris sorokiniana Genome sequencing.</title>
        <authorList>
            <person name="Wang H."/>
        </authorList>
    </citation>
    <scope>NUCLEOTIDE SEQUENCE</scope>
</reference>
<protein>
    <submittedName>
        <fullName evidence="7">Uncharacterized protein</fullName>
    </submittedName>
</protein>
<feature type="transmembrane region" description="Helical" evidence="6">
    <location>
        <begin position="1149"/>
        <end position="1173"/>
    </location>
</feature>
<keyword evidence="4 6" id="KW-0472">Membrane</keyword>
<evidence type="ECO:0000256" key="3">
    <source>
        <dbReference type="ARBA" id="ARBA00022989"/>
    </source>
</evidence>
<feature type="region of interest" description="Disordered" evidence="5">
    <location>
        <begin position="820"/>
        <end position="845"/>
    </location>
</feature>
<dbReference type="PANTHER" id="PTHR46494">
    <property type="entry name" value="CORA FAMILY METAL ION TRANSPORTER (EUROFUNG)"/>
    <property type="match status" value="1"/>
</dbReference>
<evidence type="ECO:0000313" key="7">
    <source>
        <dbReference type="EMBL" id="KAF5846460.1"/>
    </source>
</evidence>
<dbReference type="EMBL" id="WNKQ01000016">
    <property type="protein sequence ID" value="KAF5846460.1"/>
    <property type="molecule type" value="Genomic_DNA"/>
</dbReference>
<evidence type="ECO:0000256" key="2">
    <source>
        <dbReference type="ARBA" id="ARBA00022692"/>
    </source>
</evidence>
<keyword evidence="3 6" id="KW-1133">Transmembrane helix</keyword>
<dbReference type="OMA" id="YFQMEAK"/>
<dbReference type="Pfam" id="PF01544">
    <property type="entry name" value="CorA"/>
    <property type="match status" value="1"/>
</dbReference>
<dbReference type="GO" id="GO:0000287">
    <property type="term" value="F:magnesium ion binding"/>
    <property type="evidence" value="ECO:0007669"/>
    <property type="project" value="TreeGrafter"/>
</dbReference>
<dbReference type="GO" id="GO:0005886">
    <property type="term" value="C:plasma membrane"/>
    <property type="evidence" value="ECO:0007669"/>
    <property type="project" value="UniProtKB-SubCell"/>
</dbReference>
<evidence type="ECO:0000313" key="8">
    <source>
        <dbReference type="Proteomes" id="UP000624244"/>
    </source>
</evidence>
<feature type="compositionally biased region" description="Low complexity" evidence="5">
    <location>
        <begin position="174"/>
        <end position="189"/>
    </location>
</feature>
<feature type="compositionally biased region" description="Basic and acidic residues" evidence="5">
    <location>
        <begin position="747"/>
        <end position="764"/>
    </location>
</feature>
<gene>
    <name evidence="7" type="ORF">GGP41_003872</name>
</gene>
<dbReference type="GO" id="GO:0015095">
    <property type="term" value="F:magnesium ion transmembrane transporter activity"/>
    <property type="evidence" value="ECO:0007669"/>
    <property type="project" value="TreeGrafter"/>
</dbReference>
<organism evidence="7 8">
    <name type="scientific">Cochliobolus sativus</name>
    <name type="common">Common root rot and spot blotch fungus</name>
    <name type="synonym">Bipolaris sorokiniana</name>
    <dbReference type="NCBI Taxonomy" id="45130"/>
    <lineage>
        <taxon>Eukaryota</taxon>
        <taxon>Fungi</taxon>
        <taxon>Dikarya</taxon>
        <taxon>Ascomycota</taxon>
        <taxon>Pezizomycotina</taxon>
        <taxon>Dothideomycetes</taxon>
        <taxon>Pleosporomycetidae</taxon>
        <taxon>Pleosporales</taxon>
        <taxon>Pleosporineae</taxon>
        <taxon>Pleosporaceae</taxon>
        <taxon>Bipolaris</taxon>
    </lineage>
</organism>
<accession>A0A8H5ZBV9</accession>
<evidence type="ECO:0000256" key="1">
    <source>
        <dbReference type="ARBA" id="ARBA00004651"/>
    </source>
</evidence>
<feature type="region of interest" description="Disordered" evidence="5">
    <location>
        <begin position="747"/>
        <end position="773"/>
    </location>
</feature>
<evidence type="ECO:0000256" key="6">
    <source>
        <dbReference type="SAM" id="Phobius"/>
    </source>
</evidence>
<dbReference type="SUPFAM" id="SSF144083">
    <property type="entry name" value="Magnesium transport protein CorA, transmembrane region"/>
    <property type="match status" value="1"/>
</dbReference>
<dbReference type="InterPro" id="IPR045863">
    <property type="entry name" value="CorA_TM1_TM2"/>
</dbReference>
<feature type="transmembrane region" description="Helical" evidence="6">
    <location>
        <begin position="1185"/>
        <end position="1207"/>
    </location>
</feature>
<feature type="region of interest" description="Disordered" evidence="5">
    <location>
        <begin position="1227"/>
        <end position="1253"/>
    </location>
</feature>
<feature type="compositionally biased region" description="Basic and acidic residues" evidence="5">
    <location>
        <begin position="1426"/>
        <end position="1448"/>
    </location>
</feature>